<evidence type="ECO:0000256" key="2">
    <source>
        <dbReference type="ARBA" id="ARBA00022649"/>
    </source>
</evidence>
<dbReference type="GO" id="GO:0000166">
    <property type="term" value="F:nucleotide binding"/>
    <property type="evidence" value="ECO:0007669"/>
    <property type="project" value="UniProtKB-KW"/>
</dbReference>
<dbReference type="GO" id="GO:0016787">
    <property type="term" value="F:hydrolase activity"/>
    <property type="evidence" value="ECO:0007669"/>
    <property type="project" value="UniProtKB-KW"/>
</dbReference>
<dbReference type="KEGG" id="abac:LuPra_01738"/>
<evidence type="ECO:0000313" key="7">
    <source>
        <dbReference type="Proteomes" id="UP000076079"/>
    </source>
</evidence>
<evidence type="ECO:0000256" key="4">
    <source>
        <dbReference type="ARBA" id="ARBA00022741"/>
    </source>
</evidence>
<reference evidence="6 7" key="1">
    <citation type="journal article" date="2016" name="Genome Announc.">
        <title>First Complete Genome Sequence of a Subdivision 6 Acidobacterium Strain.</title>
        <authorList>
            <person name="Huang S."/>
            <person name="Vieira S."/>
            <person name="Bunk B."/>
            <person name="Riedel T."/>
            <person name="Sproer C."/>
            <person name="Overmann J."/>
        </authorList>
    </citation>
    <scope>NUCLEOTIDE SEQUENCE [LARGE SCALE GENOMIC DNA]</scope>
    <source>
        <strain evidence="7">DSM 100886 HEG_-6_39</strain>
    </source>
</reference>
<keyword evidence="3" id="KW-0540">Nuclease</keyword>
<keyword evidence="2" id="KW-1277">Toxin-antitoxin system</keyword>
<organism evidence="6 7">
    <name type="scientific">Luteitalea pratensis</name>
    <dbReference type="NCBI Taxonomy" id="1855912"/>
    <lineage>
        <taxon>Bacteria</taxon>
        <taxon>Pseudomonadati</taxon>
        <taxon>Acidobacteriota</taxon>
        <taxon>Vicinamibacteria</taxon>
        <taxon>Vicinamibacterales</taxon>
        <taxon>Vicinamibacteraceae</taxon>
        <taxon>Luteitalea</taxon>
    </lineage>
</organism>
<dbReference type="GO" id="GO:0110001">
    <property type="term" value="C:toxin-antitoxin complex"/>
    <property type="evidence" value="ECO:0007669"/>
    <property type="project" value="InterPro"/>
</dbReference>
<evidence type="ECO:0000256" key="1">
    <source>
        <dbReference type="ARBA" id="ARBA00022553"/>
    </source>
</evidence>
<dbReference type="STRING" id="1855912.LuPra_01738"/>
<dbReference type="PANTHER" id="PTHR34139">
    <property type="entry name" value="UPF0331 PROTEIN MJ0127"/>
    <property type="match status" value="1"/>
</dbReference>
<evidence type="ECO:0000313" key="6">
    <source>
        <dbReference type="EMBL" id="AMY08537.1"/>
    </source>
</evidence>
<reference evidence="7" key="2">
    <citation type="submission" date="2016-04" db="EMBL/GenBank/DDBJ databases">
        <title>First Complete Genome Sequence of a Subdivision 6 Acidobacterium.</title>
        <authorList>
            <person name="Huang S."/>
            <person name="Vieira S."/>
            <person name="Bunk B."/>
            <person name="Riedel T."/>
            <person name="Sproeer C."/>
            <person name="Overmann J."/>
        </authorList>
    </citation>
    <scope>NUCLEOTIDE SEQUENCE [LARGE SCALE GENOMIC DNA]</scope>
    <source>
        <strain evidence="7">DSM 100886 HEG_-6_39</strain>
    </source>
</reference>
<accession>A0A143PIZ3</accession>
<sequence>MRQMDDTIAWRRIAGLRDLLAHAYFGIDDDIVWSVVVEEVPALLPRLASLRVRL</sequence>
<dbReference type="Proteomes" id="UP000076079">
    <property type="component" value="Chromosome"/>
</dbReference>
<keyword evidence="7" id="KW-1185">Reference proteome</keyword>
<keyword evidence="5" id="KW-0378">Hydrolase</keyword>
<dbReference type="AlphaFoldDB" id="A0A143PIZ3"/>
<name>A0A143PIZ3_LUTPR</name>
<keyword evidence="1" id="KW-0597">Phosphoprotein</keyword>
<gene>
    <name evidence="6" type="ORF">LuPra_01738</name>
</gene>
<protein>
    <recommendedName>
        <fullName evidence="8">Nucleotidyltransferase</fullName>
    </recommendedName>
</protein>
<evidence type="ECO:0000256" key="3">
    <source>
        <dbReference type="ARBA" id="ARBA00022722"/>
    </source>
</evidence>
<dbReference type="InterPro" id="IPR051813">
    <property type="entry name" value="HepT_RNase_toxin"/>
</dbReference>
<evidence type="ECO:0008006" key="8">
    <source>
        <dbReference type="Google" id="ProtNLM"/>
    </source>
</evidence>
<keyword evidence="4" id="KW-0547">Nucleotide-binding</keyword>
<dbReference type="EMBL" id="CP015136">
    <property type="protein sequence ID" value="AMY08537.1"/>
    <property type="molecule type" value="Genomic_DNA"/>
</dbReference>
<dbReference type="Pfam" id="PF01934">
    <property type="entry name" value="HepT-like"/>
    <property type="match status" value="1"/>
</dbReference>
<proteinExistence type="predicted"/>
<evidence type="ECO:0000256" key="5">
    <source>
        <dbReference type="ARBA" id="ARBA00022801"/>
    </source>
</evidence>
<dbReference type="PANTHER" id="PTHR34139:SF1">
    <property type="entry name" value="RNASE MJ1380-RELATED"/>
    <property type="match status" value="1"/>
</dbReference>
<dbReference type="GO" id="GO:0004540">
    <property type="term" value="F:RNA nuclease activity"/>
    <property type="evidence" value="ECO:0007669"/>
    <property type="project" value="InterPro"/>
</dbReference>
<dbReference type="InterPro" id="IPR008201">
    <property type="entry name" value="HepT-like"/>
</dbReference>